<comment type="caution">
    <text evidence="2">The sequence shown here is derived from an EMBL/GenBank/DDBJ whole genome shotgun (WGS) entry which is preliminary data.</text>
</comment>
<sequence length="259" mass="26789">MPTPFVVALLIAMLVPDTPSGPIPESARQLLLVTTADWSATGGTLQRYAREPAGEWAPVGETVSVVVGRSGLGWGLGLHGGPLPEGPTKAEGDGRAPAGVFRLSAAFGYAATAPTGLPYVPTPGLHCVDDRASASYNLVRDVPPSRDWDSHETMRRRDGLYRIGAIVAHNGPGVDARLLPEGARLGDAAPVPGGGSCIFLHVWGGPGTTTAGCTAMADARLAEVLAWLDAEADPVLVQLPEAEVAVLREAWGLPGLEGE</sequence>
<dbReference type="AlphaFoldDB" id="A0A271J0C1"/>
<organism evidence="2 3">
    <name type="scientific">Rubrivirga marina</name>
    <dbReference type="NCBI Taxonomy" id="1196024"/>
    <lineage>
        <taxon>Bacteria</taxon>
        <taxon>Pseudomonadati</taxon>
        <taxon>Rhodothermota</taxon>
        <taxon>Rhodothermia</taxon>
        <taxon>Rhodothermales</taxon>
        <taxon>Rubricoccaceae</taxon>
        <taxon>Rubrivirga</taxon>
    </lineage>
</organism>
<evidence type="ECO:0000313" key="3">
    <source>
        <dbReference type="Proteomes" id="UP000216339"/>
    </source>
</evidence>
<proteinExistence type="predicted"/>
<dbReference type="OrthoDB" id="186490at2"/>
<gene>
    <name evidence="2" type="ORF">BSZ37_11140</name>
</gene>
<protein>
    <recommendedName>
        <fullName evidence="1">L,D-TPase catalytic domain-containing protein</fullName>
    </recommendedName>
</protein>
<dbReference type="Pfam" id="PF03734">
    <property type="entry name" value="YkuD"/>
    <property type="match status" value="1"/>
</dbReference>
<name>A0A271J0C1_9BACT</name>
<dbReference type="PANTHER" id="PTHR38589:SF1">
    <property type="entry name" value="BLR0621 PROTEIN"/>
    <property type="match status" value="1"/>
</dbReference>
<dbReference type="Proteomes" id="UP000216339">
    <property type="component" value="Unassembled WGS sequence"/>
</dbReference>
<dbReference type="PANTHER" id="PTHR38589">
    <property type="entry name" value="BLR0621 PROTEIN"/>
    <property type="match status" value="1"/>
</dbReference>
<dbReference type="InterPro" id="IPR005490">
    <property type="entry name" value="LD_TPept_cat_dom"/>
</dbReference>
<dbReference type="EMBL" id="MQWD01000001">
    <property type="protein sequence ID" value="PAP76946.1"/>
    <property type="molecule type" value="Genomic_DNA"/>
</dbReference>
<dbReference type="GO" id="GO:0016740">
    <property type="term" value="F:transferase activity"/>
    <property type="evidence" value="ECO:0007669"/>
    <property type="project" value="InterPro"/>
</dbReference>
<dbReference type="RefSeq" id="WP_095510617.1">
    <property type="nucleotide sequence ID" value="NZ_MQWD01000001.1"/>
</dbReference>
<accession>A0A271J0C1</accession>
<evidence type="ECO:0000313" key="2">
    <source>
        <dbReference type="EMBL" id="PAP76946.1"/>
    </source>
</evidence>
<keyword evidence="3" id="KW-1185">Reference proteome</keyword>
<reference evidence="2 3" key="1">
    <citation type="submission" date="2016-11" db="EMBL/GenBank/DDBJ databases">
        <title>Study of marine rhodopsin-containing bacteria.</title>
        <authorList>
            <person name="Yoshizawa S."/>
            <person name="Kumagai Y."/>
            <person name="Kogure K."/>
        </authorList>
    </citation>
    <scope>NUCLEOTIDE SEQUENCE [LARGE SCALE GENOMIC DNA]</scope>
    <source>
        <strain evidence="2 3">SAORIC-28</strain>
    </source>
</reference>
<feature type="domain" description="L,D-TPase catalytic" evidence="1">
    <location>
        <begin position="65"/>
        <end position="237"/>
    </location>
</feature>
<evidence type="ECO:0000259" key="1">
    <source>
        <dbReference type="Pfam" id="PF03734"/>
    </source>
</evidence>